<dbReference type="GO" id="GO:0015297">
    <property type="term" value="F:antiporter activity"/>
    <property type="evidence" value="ECO:0007669"/>
    <property type="project" value="InterPro"/>
</dbReference>
<feature type="domain" description="Cation/H+ exchanger transmembrane" evidence="8">
    <location>
        <begin position="25"/>
        <end position="406"/>
    </location>
</feature>
<dbReference type="GO" id="GO:0016020">
    <property type="term" value="C:membrane"/>
    <property type="evidence" value="ECO:0007669"/>
    <property type="project" value="UniProtKB-SubCell"/>
</dbReference>
<feature type="transmembrane region" description="Helical" evidence="7">
    <location>
        <begin position="383"/>
        <end position="407"/>
    </location>
</feature>
<dbReference type="OrthoDB" id="9793589at2"/>
<dbReference type="InterPro" id="IPR006153">
    <property type="entry name" value="Cation/H_exchanger_TM"/>
</dbReference>
<feature type="transmembrane region" description="Helical" evidence="7">
    <location>
        <begin position="356"/>
        <end position="377"/>
    </location>
</feature>
<dbReference type="PANTHER" id="PTHR32468:SF0">
    <property type="entry name" value="K(+)_H(+) ANTIPORTER 1"/>
    <property type="match status" value="1"/>
</dbReference>
<evidence type="ECO:0000256" key="2">
    <source>
        <dbReference type="ARBA" id="ARBA00022448"/>
    </source>
</evidence>
<feature type="transmembrane region" description="Helical" evidence="7">
    <location>
        <begin position="35"/>
        <end position="53"/>
    </location>
</feature>
<dbReference type="InterPro" id="IPR038770">
    <property type="entry name" value="Na+/solute_symporter_sf"/>
</dbReference>
<evidence type="ECO:0000313" key="9">
    <source>
        <dbReference type="EMBL" id="RTE52280.1"/>
    </source>
</evidence>
<evidence type="ECO:0000313" key="10">
    <source>
        <dbReference type="Proteomes" id="UP000267585"/>
    </source>
</evidence>
<evidence type="ECO:0000256" key="6">
    <source>
        <dbReference type="ARBA" id="ARBA00023136"/>
    </source>
</evidence>
<keyword evidence="4 7" id="KW-1133">Transmembrane helix</keyword>
<comment type="caution">
    <text evidence="9">The sequence shown here is derived from an EMBL/GenBank/DDBJ whole genome shotgun (WGS) entry which is preliminary data.</text>
</comment>
<accession>A0A3S0AX15</accession>
<keyword evidence="2" id="KW-0813">Transport</keyword>
<dbReference type="GO" id="GO:1902600">
    <property type="term" value="P:proton transmembrane transport"/>
    <property type="evidence" value="ECO:0007669"/>
    <property type="project" value="InterPro"/>
</dbReference>
<evidence type="ECO:0000256" key="5">
    <source>
        <dbReference type="ARBA" id="ARBA00023065"/>
    </source>
</evidence>
<feature type="transmembrane region" description="Helical" evidence="7">
    <location>
        <begin position="246"/>
        <end position="277"/>
    </location>
</feature>
<dbReference type="RefSeq" id="WP_126163966.1">
    <property type="nucleotide sequence ID" value="NZ_RQPJ01000021.1"/>
</dbReference>
<protein>
    <submittedName>
        <fullName evidence="9">Cation:proton antiporter</fullName>
    </submittedName>
</protein>
<comment type="subcellular location">
    <subcellularLocation>
        <location evidence="1">Membrane</location>
        <topology evidence="1">Multi-pass membrane protein</topology>
    </subcellularLocation>
</comment>
<keyword evidence="10" id="KW-1185">Reference proteome</keyword>
<feature type="transmembrane region" description="Helical" evidence="7">
    <location>
        <begin position="175"/>
        <end position="200"/>
    </location>
</feature>
<organism evidence="9 10">
    <name type="scientific">Arenibacter aquaticus</name>
    <dbReference type="NCBI Taxonomy" id="2489054"/>
    <lineage>
        <taxon>Bacteria</taxon>
        <taxon>Pseudomonadati</taxon>
        <taxon>Bacteroidota</taxon>
        <taxon>Flavobacteriia</taxon>
        <taxon>Flavobacteriales</taxon>
        <taxon>Flavobacteriaceae</taxon>
        <taxon>Arenibacter</taxon>
    </lineage>
</organism>
<keyword evidence="5" id="KW-0406">Ion transport</keyword>
<feature type="transmembrane region" description="Helical" evidence="7">
    <location>
        <begin position="73"/>
        <end position="93"/>
    </location>
</feature>
<dbReference type="Pfam" id="PF00999">
    <property type="entry name" value="Na_H_Exchanger"/>
    <property type="match status" value="1"/>
</dbReference>
<evidence type="ECO:0000259" key="8">
    <source>
        <dbReference type="Pfam" id="PF00999"/>
    </source>
</evidence>
<evidence type="ECO:0000256" key="4">
    <source>
        <dbReference type="ARBA" id="ARBA00022989"/>
    </source>
</evidence>
<feature type="transmembrane region" description="Helical" evidence="7">
    <location>
        <begin position="212"/>
        <end position="234"/>
    </location>
</feature>
<evidence type="ECO:0000256" key="7">
    <source>
        <dbReference type="SAM" id="Phobius"/>
    </source>
</evidence>
<sequence length="427" mass="45016">MHYLSESHILLFILQILVLLGLARTLGVLCESVKIPALAGEILAGVLLGPTLFGRISPELQHMLFPDDETQSIMLETVSWLGVFFLLLASGFHVNVGHALKSGRASILIGIVGVLFPIAIGYPIFSAFDPVYWGASATALSFPLFLSVACSITAISVVARALGDLGISKTPQASLALSACAINDIFGWLLFTLVMSLVTAQSLGFVELGGKALLVISFIIISIAIGSKVLSFAIKRVEATSLPQPAAAQTLIVSVGLLCGAITQWMGIHAILGFFLAGTMAGSAKRVSDDLRNSVSDTLHAIFVPLFFATLGIKIDFLLGLELWPTIIFCLVAILGKFGGAWLGAKMGKQSPQESVLMGLIFIPGGAMEIVVATLAIELELIGQAIFVAIVFSALLSSIIAGPLIGIQARRMGIESNKDKAELEKAS</sequence>
<keyword evidence="6 7" id="KW-0472">Membrane</keyword>
<dbReference type="EMBL" id="RQPJ01000021">
    <property type="protein sequence ID" value="RTE52280.1"/>
    <property type="molecule type" value="Genomic_DNA"/>
</dbReference>
<dbReference type="AlphaFoldDB" id="A0A3S0AX15"/>
<dbReference type="PANTHER" id="PTHR32468">
    <property type="entry name" value="CATION/H + ANTIPORTER"/>
    <property type="match status" value="1"/>
</dbReference>
<feature type="transmembrane region" description="Helical" evidence="7">
    <location>
        <begin position="105"/>
        <end position="125"/>
    </location>
</feature>
<feature type="transmembrane region" description="Helical" evidence="7">
    <location>
        <begin position="323"/>
        <end position="344"/>
    </location>
</feature>
<keyword evidence="3 7" id="KW-0812">Transmembrane</keyword>
<name>A0A3S0AX15_9FLAO</name>
<reference evidence="9 10" key="1">
    <citation type="submission" date="2018-11" db="EMBL/GenBank/DDBJ databases">
        <title>Arenibacter aquaticus sp.nov., a marine bacterium isolated from surface seawater in the South China Sea.</title>
        <authorList>
            <person name="Guo J."/>
            <person name="Sun J."/>
        </authorList>
    </citation>
    <scope>NUCLEOTIDE SEQUENCE [LARGE SCALE GENOMIC DNA]</scope>
    <source>
        <strain evidence="9 10">GUO666</strain>
    </source>
</reference>
<dbReference type="Gene3D" id="1.20.1530.20">
    <property type="match status" value="1"/>
</dbReference>
<gene>
    <name evidence="9" type="ORF">EHW67_19045</name>
</gene>
<evidence type="ECO:0000256" key="1">
    <source>
        <dbReference type="ARBA" id="ARBA00004141"/>
    </source>
</evidence>
<proteinExistence type="predicted"/>
<feature type="transmembrane region" description="Helical" evidence="7">
    <location>
        <begin position="137"/>
        <end position="163"/>
    </location>
</feature>
<dbReference type="Proteomes" id="UP000267585">
    <property type="component" value="Unassembled WGS sequence"/>
</dbReference>
<dbReference type="InterPro" id="IPR050794">
    <property type="entry name" value="CPA2_transporter"/>
</dbReference>
<evidence type="ECO:0000256" key="3">
    <source>
        <dbReference type="ARBA" id="ARBA00022692"/>
    </source>
</evidence>